<dbReference type="NCBIfam" id="TIGR01444">
    <property type="entry name" value="fkbM_fam"/>
    <property type="match status" value="1"/>
</dbReference>
<evidence type="ECO:0000313" key="2">
    <source>
        <dbReference type="EMBL" id="QHU28580.1"/>
    </source>
</evidence>
<dbReference type="PANTHER" id="PTHR34203">
    <property type="entry name" value="METHYLTRANSFERASE, FKBM FAMILY PROTEIN"/>
    <property type="match status" value="1"/>
</dbReference>
<dbReference type="EMBL" id="MN740472">
    <property type="protein sequence ID" value="QHU28580.1"/>
    <property type="molecule type" value="Genomic_DNA"/>
</dbReference>
<proteinExistence type="predicted"/>
<organism evidence="2">
    <name type="scientific">viral metagenome</name>
    <dbReference type="NCBI Taxonomy" id="1070528"/>
    <lineage>
        <taxon>unclassified sequences</taxon>
        <taxon>metagenomes</taxon>
        <taxon>organismal metagenomes</taxon>
    </lineage>
</organism>
<name>A0A6C0LDY6_9ZZZZ</name>
<dbReference type="Pfam" id="PF05050">
    <property type="entry name" value="Methyltransf_21"/>
    <property type="match status" value="1"/>
</dbReference>
<protein>
    <recommendedName>
        <fullName evidence="1">Methyltransferase FkbM domain-containing protein</fullName>
    </recommendedName>
</protein>
<dbReference type="PANTHER" id="PTHR34203:SF15">
    <property type="entry name" value="SLL1173 PROTEIN"/>
    <property type="match status" value="1"/>
</dbReference>
<dbReference type="InterPro" id="IPR052514">
    <property type="entry name" value="SAM-dependent_MTase"/>
</dbReference>
<dbReference type="InterPro" id="IPR029063">
    <property type="entry name" value="SAM-dependent_MTases_sf"/>
</dbReference>
<feature type="domain" description="Methyltransferase FkbM" evidence="1">
    <location>
        <begin position="66"/>
        <end position="223"/>
    </location>
</feature>
<dbReference type="AlphaFoldDB" id="A0A6C0LDY6"/>
<dbReference type="Gene3D" id="3.40.50.150">
    <property type="entry name" value="Vaccinia Virus protein VP39"/>
    <property type="match status" value="1"/>
</dbReference>
<evidence type="ECO:0000259" key="1">
    <source>
        <dbReference type="Pfam" id="PF05050"/>
    </source>
</evidence>
<accession>A0A6C0LDY6</accession>
<sequence length="239" mass="27800">MLQSKKNIDLSFDMNLLDTNNIRNKHISYLKTDECIGSNIRNGIYWELWMLKYFQENYITNTNMIDLGGNIGTSTLLMSEVLSNNCKIFTFEPIYDDILFKNIIDNNLNDKIELYPYGVGNKQEILKMKKVIFNSNINFGAMSIIHNLENNDDSLEINIVPLDYFKFENVSVIKIDVEAMEIQVLEGSYELIKCCKPTIIIETYQIDEFKESEIFKKLIDLGYNINPIPEGHADYIMKI</sequence>
<reference evidence="2" key="1">
    <citation type="journal article" date="2020" name="Nature">
        <title>Giant virus diversity and host interactions through global metagenomics.</title>
        <authorList>
            <person name="Schulz F."/>
            <person name="Roux S."/>
            <person name="Paez-Espino D."/>
            <person name="Jungbluth S."/>
            <person name="Walsh D.A."/>
            <person name="Denef V.J."/>
            <person name="McMahon K.D."/>
            <person name="Konstantinidis K.T."/>
            <person name="Eloe-Fadrosh E.A."/>
            <person name="Kyrpides N.C."/>
            <person name="Woyke T."/>
        </authorList>
    </citation>
    <scope>NUCLEOTIDE SEQUENCE</scope>
    <source>
        <strain evidence="2">GVMAG-M-3300027770-73</strain>
    </source>
</reference>
<dbReference type="InterPro" id="IPR006342">
    <property type="entry name" value="FkbM_mtfrase"/>
</dbReference>
<dbReference type="SUPFAM" id="SSF53335">
    <property type="entry name" value="S-adenosyl-L-methionine-dependent methyltransferases"/>
    <property type="match status" value="1"/>
</dbReference>